<dbReference type="PANTHER" id="PTHR46619">
    <property type="entry name" value="RNA RECOGNITION MOTIF XS DOMAIN PROTEIN-RELATED"/>
    <property type="match status" value="1"/>
</dbReference>
<gene>
    <name evidence="3" type="ORF">Tsubulata_036272</name>
</gene>
<feature type="compositionally biased region" description="Basic and acidic residues" evidence="1">
    <location>
        <begin position="40"/>
        <end position="61"/>
    </location>
</feature>
<dbReference type="Proteomes" id="UP001141552">
    <property type="component" value="Unassembled WGS sequence"/>
</dbReference>
<reference evidence="3" key="2">
    <citation type="journal article" date="2023" name="Plants (Basel)">
        <title>Annotation of the Turnera subulata (Passifloraceae) Draft Genome Reveals the S-Locus Evolved after the Divergence of Turneroideae from Passifloroideae in a Stepwise Manner.</title>
        <authorList>
            <person name="Henning P.M."/>
            <person name="Roalson E.H."/>
            <person name="Mir W."/>
            <person name="McCubbin A.G."/>
            <person name="Shore J.S."/>
        </authorList>
    </citation>
    <scope>NUCLEOTIDE SEQUENCE</scope>
    <source>
        <strain evidence="3">F60SS</strain>
    </source>
</reference>
<evidence type="ECO:0000313" key="4">
    <source>
        <dbReference type="Proteomes" id="UP001141552"/>
    </source>
</evidence>
<reference evidence="3" key="1">
    <citation type="submission" date="2022-02" db="EMBL/GenBank/DDBJ databases">
        <authorList>
            <person name="Henning P.M."/>
            <person name="McCubbin A.G."/>
            <person name="Shore J.S."/>
        </authorList>
    </citation>
    <scope>NUCLEOTIDE SEQUENCE</scope>
    <source>
        <strain evidence="3">F60SS</strain>
        <tissue evidence="3">Leaves</tissue>
    </source>
</reference>
<protein>
    <recommendedName>
        <fullName evidence="2">XS domain-containing protein</fullName>
    </recommendedName>
</protein>
<feature type="region of interest" description="Disordered" evidence="1">
    <location>
        <begin position="1"/>
        <end position="69"/>
    </location>
</feature>
<feature type="domain" description="XS" evidence="2">
    <location>
        <begin position="824"/>
        <end position="953"/>
    </location>
</feature>
<dbReference type="AlphaFoldDB" id="A0A9Q0JFH4"/>
<organism evidence="3 4">
    <name type="scientific">Turnera subulata</name>
    <dbReference type="NCBI Taxonomy" id="218843"/>
    <lineage>
        <taxon>Eukaryota</taxon>
        <taxon>Viridiplantae</taxon>
        <taxon>Streptophyta</taxon>
        <taxon>Embryophyta</taxon>
        <taxon>Tracheophyta</taxon>
        <taxon>Spermatophyta</taxon>
        <taxon>Magnoliopsida</taxon>
        <taxon>eudicotyledons</taxon>
        <taxon>Gunneridae</taxon>
        <taxon>Pentapetalae</taxon>
        <taxon>rosids</taxon>
        <taxon>fabids</taxon>
        <taxon>Malpighiales</taxon>
        <taxon>Passifloraceae</taxon>
        <taxon>Turnera</taxon>
    </lineage>
</organism>
<dbReference type="InterPro" id="IPR005380">
    <property type="entry name" value="XS_domain"/>
</dbReference>
<dbReference type="EMBL" id="JAKUCV010002943">
    <property type="protein sequence ID" value="KAJ4840811.1"/>
    <property type="molecule type" value="Genomic_DNA"/>
</dbReference>
<accession>A0A9Q0JFH4</accession>
<name>A0A9Q0JFH4_9ROSI</name>
<dbReference type="Gene3D" id="3.30.70.2890">
    <property type="entry name" value="XS domain"/>
    <property type="match status" value="1"/>
</dbReference>
<dbReference type="OrthoDB" id="777694at2759"/>
<comment type="caution">
    <text evidence="3">The sequence shown here is derived from an EMBL/GenBank/DDBJ whole genome shotgun (WGS) entry which is preliminary data.</text>
</comment>
<feature type="compositionally biased region" description="Basic and acidic residues" evidence="1">
    <location>
        <begin position="13"/>
        <end position="28"/>
    </location>
</feature>
<evidence type="ECO:0000313" key="3">
    <source>
        <dbReference type="EMBL" id="KAJ4840811.1"/>
    </source>
</evidence>
<evidence type="ECO:0000259" key="2">
    <source>
        <dbReference type="Pfam" id="PF03468"/>
    </source>
</evidence>
<dbReference type="PANTHER" id="PTHR46619:SF4">
    <property type="entry name" value="XS DOMAIN-CONTAINING PROTEIN-RELATED"/>
    <property type="match status" value="1"/>
</dbReference>
<sequence>MDFLRTGRWSYSSEEKRKMQSRRHEDYGKVSPSARPRRQSRYEVGHDSYPISRREGVDRSPRTVRRSFSPRGKIEGSRRMFVEDAEERRESRDYNWHSGGERTGRIRSGSPVYLHDCREPCSHEEAVHRKYYLEEMDYDDGKRNKPKQVYGYDHHGSSSRMSQDLDYSENRIADFDRRGMMEQKTVLVEDRMTRGSYRDLPDMVPGSSYGEAGGRLPLTSQSVEISQYEGENFRHREPINSEKLSVREVYKERENPIFNSRDGMYATVMAPQLKDFGSTAEYKDFSGISSSHSRTEFSRSYREGMPLPAPCEYSRSSDKPTEPMNFNTYRQRSVEDIRDHESGERLLTSYPQGAYSRKRDEQDSYGYSKFQGYVNDGIYQSDDLHDMMSPHSRFDYENAQTNHGHKESSRPIVHPSAEMFDHPEDHGDIRKSTVWDHHAIHKQEAAENVDTGRMLYPLQRDREYMSSEYTLVELGQRDSQQIETSQLGVSEDRQFSHRRSEYGFGRDSGPKFQKESFQDSPLSTYDLEMQRFSIGRKRVKEDFDKYEQRDKFLKGDYMVEESIRKYHTRSTRPSNWNGPQDFEDSFDSGGEWIYEDTDVLHFSDTQRIDHSSYNTRRKNYGKQHSGDFAYKDWLSTEDTPSHTRRHSTKSYKPVVKYVKGHARPGSSNWYNLHQTDKRSGIHGRHNTLKYYDDDREDSWAHDDYKSQRRVNLAESELPEDSEEFKQLLEEAFLLYSKQLNSNSAARRRYKEQGKAGSLFCIEFLDTRRLVTHAYMSHKTGLRARHLGLFKAICVLMGWNTVVPCDTITWVPEVLPDAEALAQKEDLMLWPPLVIIHNISMSNNNPEKQKVVPIEGVEAFLRGKGFGGGKIKVSLGKPADQSVMLVKFLGTFTGLGNAEKLHKYFTENRRGRLEFEQMTSNNSEGSHSFETEKTGEKLEEQLLYGYIGIAEDFDRLDFNTKNWIIIKSRKEIQDLANAPVKAEDA</sequence>
<dbReference type="Pfam" id="PF03468">
    <property type="entry name" value="XS"/>
    <property type="match status" value="1"/>
</dbReference>
<evidence type="ECO:0000256" key="1">
    <source>
        <dbReference type="SAM" id="MobiDB-lite"/>
    </source>
</evidence>
<dbReference type="InterPro" id="IPR038588">
    <property type="entry name" value="XS_domain_sf"/>
</dbReference>
<keyword evidence="4" id="KW-1185">Reference proteome</keyword>
<dbReference type="GO" id="GO:0031047">
    <property type="term" value="P:regulatory ncRNA-mediated gene silencing"/>
    <property type="evidence" value="ECO:0007669"/>
    <property type="project" value="InterPro"/>
</dbReference>
<proteinExistence type="predicted"/>